<gene>
    <name evidence="2" type="ORF">I858_016465</name>
</gene>
<reference evidence="2" key="1">
    <citation type="submission" date="2016-10" db="EMBL/GenBank/DDBJ databases">
        <authorList>
            <person name="See-Too W.S."/>
        </authorList>
    </citation>
    <scope>NUCLEOTIDE SEQUENCE</scope>
    <source>
        <strain evidence="2">L10.15</strain>
        <plasmid evidence="2">pPS15-1</plasmid>
    </source>
</reference>
<dbReference type="Proteomes" id="UP000053354">
    <property type="component" value="Plasmid pPS15-1"/>
</dbReference>
<dbReference type="PANTHER" id="PTHR30121:SF6">
    <property type="entry name" value="SLR6007 PROTEIN"/>
    <property type="match status" value="1"/>
</dbReference>
<dbReference type="PANTHER" id="PTHR30121">
    <property type="entry name" value="UNCHARACTERIZED PROTEIN YJGR-RELATED"/>
    <property type="match status" value="1"/>
</dbReference>
<dbReference type="AlphaFoldDB" id="A0A1B1S5W7"/>
<organism evidence="2 3">
    <name type="scientific">Planococcus versutus</name>
    <dbReference type="NCBI Taxonomy" id="1302659"/>
    <lineage>
        <taxon>Bacteria</taxon>
        <taxon>Bacillati</taxon>
        <taxon>Bacillota</taxon>
        <taxon>Bacilli</taxon>
        <taxon>Bacillales</taxon>
        <taxon>Caryophanaceae</taxon>
        <taxon>Planococcus</taxon>
    </lineage>
</organism>
<keyword evidence="1" id="KW-0175">Coiled coil</keyword>
<sequence>MLNVLSALLKPKNDNEVKAERGFNPYLLSKIQPQGGIKFESGYVKTGDGYISCIHVYKYQSLVSDFWLEELMRIEHAVVTLDVATADKKEIIESINKSMAEQNTRYQTAKDNVDRIDAKASYEELDGVYKQITKGEIMKRIHLRAYVKAKTFEELEQRVRQVLDELESLNFRGSVLLNEQDYLWSGIFASYDNQLQFINKRKGKEIQALSVAGGYPFHYTSLTDEHGTYYGTTETNGSVVFDLFHKDKNRKSYNALMVGKMGSGKSTLLKKTVMDQASKGNKVRILDVTGEFRSLVEEMGGKEIALDGSRGIINPLQVFKTVTNEEDGSTNEMQSFTQHLSKMSVFYNFINPQANATESTEFEILLRKLYVERKLWSRDPDEIIPITKFKASEYPTFSDLLALVRAELYKDFGQQIRHEHLAQERELRLSNIELSLTNLVDNYGSIFDGTSSIESFNEEGIVSFPLRNLTNLKPEIYQAQIFSILNMLWDSMISEGAPQFNAYNKGALAFEDASKFLVLIDEGHHLINTREVSQPAVLYLNKFMREARKYFGGLFFASHLISDFVPDGSNNEYAENVKALFDLTQYKFIGQQDAQSLSAIQNVFKGQLTESETRVIPHLETGKVVLSISGDENIVFSVDVSKQELAIFGGGA</sequence>
<dbReference type="InterPro" id="IPR051162">
    <property type="entry name" value="T4SS_component"/>
</dbReference>
<geneLocation type="plasmid" evidence="2 3">
    <name>pPS15-1</name>
</geneLocation>
<evidence type="ECO:0000313" key="2">
    <source>
        <dbReference type="EMBL" id="ANU28574.1"/>
    </source>
</evidence>
<name>A0A1B1S5W7_9BACL</name>
<dbReference type="Gene3D" id="3.40.50.300">
    <property type="entry name" value="P-loop containing nucleotide triphosphate hydrolases"/>
    <property type="match status" value="2"/>
</dbReference>
<proteinExistence type="predicted"/>
<dbReference type="InterPro" id="IPR027417">
    <property type="entry name" value="P-loop_NTPase"/>
</dbReference>
<dbReference type="KEGG" id="pll:I858_016465"/>
<evidence type="ECO:0000256" key="1">
    <source>
        <dbReference type="SAM" id="Coils"/>
    </source>
</evidence>
<protein>
    <submittedName>
        <fullName evidence="2">Type IV secretion system protein VirB4</fullName>
    </submittedName>
</protein>
<keyword evidence="2" id="KW-0614">Plasmid</keyword>
<dbReference type="OrthoDB" id="9804380at2"/>
<feature type="coiled-coil region" evidence="1">
    <location>
        <begin position="92"/>
        <end position="119"/>
    </location>
</feature>
<accession>A0A1B1S5W7</accession>
<evidence type="ECO:0000313" key="3">
    <source>
        <dbReference type="Proteomes" id="UP000053354"/>
    </source>
</evidence>
<dbReference type="SUPFAM" id="SSF52540">
    <property type="entry name" value="P-loop containing nucleoside triphosphate hydrolases"/>
    <property type="match status" value="1"/>
</dbReference>
<dbReference type="RefSeq" id="WP_049694973.1">
    <property type="nucleotide sequence ID" value="NZ_CP016541.2"/>
</dbReference>
<dbReference type="EMBL" id="CP016541">
    <property type="protein sequence ID" value="ANU28574.1"/>
    <property type="molecule type" value="Genomic_DNA"/>
</dbReference>
<keyword evidence="3" id="KW-1185">Reference proteome</keyword>